<reference evidence="3" key="1">
    <citation type="submission" date="2017-09" db="EMBL/GenBank/DDBJ databases">
        <authorList>
            <person name="Varghese N."/>
            <person name="Submissions S."/>
        </authorList>
    </citation>
    <scope>NUCLEOTIDE SEQUENCE [LARGE SCALE GENOMIC DNA]</scope>
    <source>
        <strain evidence="3">MSL47</strain>
    </source>
</reference>
<dbReference type="EMBL" id="OBDZ01000020">
    <property type="protein sequence ID" value="SNY36290.1"/>
    <property type="molecule type" value="Genomic_DNA"/>
</dbReference>
<protein>
    <submittedName>
        <fullName evidence="2">Uncharacterized protein</fullName>
    </submittedName>
</protein>
<evidence type="ECO:0000313" key="2">
    <source>
        <dbReference type="EMBL" id="SNY36290.1"/>
    </source>
</evidence>
<keyword evidence="1" id="KW-1133">Transmembrane helix</keyword>
<organism evidence="2 3">
    <name type="scientific">Orenia metallireducens</name>
    <dbReference type="NCBI Taxonomy" id="1413210"/>
    <lineage>
        <taxon>Bacteria</taxon>
        <taxon>Bacillati</taxon>
        <taxon>Bacillota</taxon>
        <taxon>Clostridia</taxon>
        <taxon>Halanaerobiales</taxon>
        <taxon>Halobacteroidaceae</taxon>
        <taxon>Orenia</taxon>
    </lineage>
</organism>
<feature type="transmembrane region" description="Helical" evidence="1">
    <location>
        <begin position="12"/>
        <end position="32"/>
    </location>
</feature>
<evidence type="ECO:0000313" key="3">
    <source>
        <dbReference type="Proteomes" id="UP000219573"/>
    </source>
</evidence>
<evidence type="ECO:0000256" key="1">
    <source>
        <dbReference type="SAM" id="Phobius"/>
    </source>
</evidence>
<gene>
    <name evidence="2" type="ORF">SAMN06265827_12072</name>
</gene>
<proteinExistence type="predicted"/>
<keyword evidence="1" id="KW-0812">Transmembrane</keyword>
<name>A0A285HKL5_9FIRM</name>
<dbReference type="Proteomes" id="UP000219573">
    <property type="component" value="Unassembled WGS sequence"/>
</dbReference>
<accession>A0A285HKL5</accession>
<dbReference type="RefSeq" id="WP_172431935.1">
    <property type="nucleotide sequence ID" value="NZ_OBDZ01000020.1"/>
</dbReference>
<sequence length="58" mass="7095">MIFEFSQKRVIYLLIFLALALVNWFLWSNFFVEKELSPRAKKVFNYQGNSWIRSVYNE</sequence>
<dbReference type="AlphaFoldDB" id="A0A285HKL5"/>
<keyword evidence="3" id="KW-1185">Reference proteome</keyword>
<keyword evidence="1" id="KW-0472">Membrane</keyword>